<keyword evidence="2" id="KW-0472">Membrane</keyword>
<dbReference type="KEGG" id="ima:PO878_20330"/>
<feature type="transmembrane region" description="Helical" evidence="2">
    <location>
        <begin position="115"/>
        <end position="136"/>
    </location>
</feature>
<evidence type="ECO:0000313" key="3">
    <source>
        <dbReference type="EMBL" id="WCO66842.1"/>
    </source>
</evidence>
<evidence type="ECO:0000256" key="1">
    <source>
        <dbReference type="SAM" id="MobiDB-lite"/>
    </source>
</evidence>
<name>A0AAE9YDK4_9ACTN</name>
<reference evidence="3" key="1">
    <citation type="submission" date="2023-01" db="EMBL/GenBank/DDBJ databases">
        <title>The diversity of Class Acidimicrobiia in South China Sea sediment environments and the proposal of Iamia marina sp. nov., a novel species of the genus Iamia.</title>
        <authorList>
            <person name="He Y."/>
            <person name="Tian X."/>
        </authorList>
    </citation>
    <scope>NUCLEOTIDE SEQUENCE</scope>
    <source>
        <strain evidence="3">DSM 19957</strain>
    </source>
</reference>
<dbReference type="RefSeq" id="WP_272736364.1">
    <property type="nucleotide sequence ID" value="NZ_CP116942.1"/>
</dbReference>
<dbReference type="EMBL" id="CP116942">
    <property type="protein sequence ID" value="WCO66842.1"/>
    <property type="molecule type" value="Genomic_DNA"/>
</dbReference>
<sequence length="166" mass="17352">MQGDVGRRLRAWRARAGRERLASVALAGALVTMLVVGILHRDEAWTLAEGWGVDPRLYLALGLVPLPLCWWAAFAAKRAAFAADVAGLCAWAIVNRCLAALPLAYAAVVGSGLPWFARPLVGLYGLLAAGTVVWRVRRTRTAAGRASTAPGAVPAGSDGLEVATPG</sequence>
<accession>A0AAE9YDK4</accession>
<feature type="region of interest" description="Disordered" evidence="1">
    <location>
        <begin position="147"/>
        <end position="166"/>
    </location>
</feature>
<keyword evidence="2" id="KW-1133">Transmembrane helix</keyword>
<feature type="transmembrane region" description="Helical" evidence="2">
    <location>
        <begin position="59"/>
        <end position="76"/>
    </location>
</feature>
<dbReference type="AlphaFoldDB" id="A0AAE9YDK4"/>
<gene>
    <name evidence="3" type="ORF">PO878_20330</name>
</gene>
<protein>
    <submittedName>
        <fullName evidence="3">Uncharacterized protein</fullName>
    </submittedName>
</protein>
<keyword evidence="2" id="KW-0812">Transmembrane</keyword>
<organism evidence="3 4">
    <name type="scientific">Iamia majanohamensis</name>
    <dbReference type="NCBI Taxonomy" id="467976"/>
    <lineage>
        <taxon>Bacteria</taxon>
        <taxon>Bacillati</taxon>
        <taxon>Actinomycetota</taxon>
        <taxon>Acidimicrobiia</taxon>
        <taxon>Acidimicrobiales</taxon>
        <taxon>Iamiaceae</taxon>
        <taxon>Iamia</taxon>
    </lineage>
</organism>
<evidence type="ECO:0000256" key="2">
    <source>
        <dbReference type="SAM" id="Phobius"/>
    </source>
</evidence>
<keyword evidence="4" id="KW-1185">Reference proteome</keyword>
<proteinExistence type="predicted"/>
<evidence type="ECO:0000313" key="4">
    <source>
        <dbReference type="Proteomes" id="UP001216390"/>
    </source>
</evidence>
<feature type="transmembrane region" description="Helical" evidence="2">
    <location>
        <begin position="88"/>
        <end position="109"/>
    </location>
</feature>
<dbReference type="Proteomes" id="UP001216390">
    <property type="component" value="Chromosome"/>
</dbReference>
<feature type="transmembrane region" description="Helical" evidence="2">
    <location>
        <begin position="21"/>
        <end position="39"/>
    </location>
</feature>